<evidence type="ECO:0000256" key="2">
    <source>
        <dbReference type="SAM" id="Phobius"/>
    </source>
</evidence>
<evidence type="ECO:0000259" key="3">
    <source>
        <dbReference type="Pfam" id="PF01398"/>
    </source>
</evidence>
<dbReference type="InterPro" id="IPR000555">
    <property type="entry name" value="JAMM/MPN+_dom"/>
</dbReference>
<keyword evidence="2" id="KW-0812">Transmembrane</keyword>
<evidence type="ECO:0000256" key="1">
    <source>
        <dbReference type="ARBA" id="ARBA00010893"/>
    </source>
</evidence>
<accession>A0ABQ9WXU6</accession>
<dbReference type="Proteomes" id="UP001281761">
    <property type="component" value="Unassembled WGS sequence"/>
</dbReference>
<keyword evidence="5" id="KW-1185">Reference proteome</keyword>
<protein>
    <submittedName>
        <fullName evidence="4">COP9 signalosome complex subunit 6b</fullName>
    </submittedName>
</protein>
<proteinExistence type="inferred from homology"/>
<keyword evidence="2" id="KW-1133">Transmembrane helix</keyword>
<comment type="similarity">
    <text evidence="1">Belongs to the peptidase M67A family. CSN6 subfamily.</text>
</comment>
<keyword evidence="2" id="KW-0472">Membrane</keyword>
<feature type="transmembrane region" description="Helical" evidence="2">
    <location>
        <begin position="325"/>
        <end position="345"/>
    </location>
</feature>
<evidence type="ECO:0000313" key="5">
    <source>
        <dbReference type="Proteomes" id="UP001281761"/>
    </source>
</evidence>
<dbReference type="Gene3D" id="3.40.140.10">
    <property type="entry name" value="Cytidine Deaminase, domain 2"/>
    <property type="match status" value="1"/>
</dbReference>
<feature type="domain" description="JAB1/MPN/MOV34 metalloenzyme" evidence="3">
    <location>
        <begin position="3"/>
        <end position="104"/>
    </location>
</feature>
<evidence type="ECO:0000313" key="4">
    <source>
        <dbReference type="EMBL" id="KAK2944341.1"/>
    </source>
</evidence>
<dbReference type="EMBL" id="JARBJD010000303">
    <property type="protein sequence ID" value="KAK2944341.1"/>
    <property type="molecule type" value="Genomic_DNA"/>
</dbReference>
<reference evidence="4 5" key="1">
    <citation type="journal article" date="2022" name="bioRxiv">
        <title>Genomics of Preaxostyla Flagellates Illuminates Evolutionary Transitions and the Path Towards Mitochondrial Loss.</title>
        <authorList>
            <person name="Novak L.V.F."/>
            <person name="Treitli S.C."/>
            <person name="Pyrih J."/>
            <person name="Halakuc P."/>
            <person name="Pipaliya S.V."/>
            <person name="Vacek V."/>
            <person name="Brzon O."/>
            <person name="Soukal P."/>
            <person name="Eme L."/>
            <person name="Dacks J.B."/>
            <person name="Karnkowska A."/>
            <person name="Elias M."/>
            <person name="Hampl V."/>
        </authorList>
    </citation>
    <scope>NUCLEOTIDE SEQUENCE [LARGE SCALE GENOMIC DNA]</scope>
    <source>
        <strain evidence="4">NAU3</strain>
        <tissue evidence="4">Gut</tissue>
    </source>
</reference>
<dbReference type="Pfam" id="PF01398">
    <property type="entry name" value="JAB"/>
    <property type="match status" value="1"/>
</dbReference>
<dbReference type="PANTHER" id="PTHR10540">
    <property type="entry name" value="EUKARYOTIC TRANSLATION INITIATION FACTOR 3 SUBUNIT F-RELATED"/>
    <property type="match status" value="1"/>
</dbReference>
<name>A0ABQ9WXU6_9EUKA</name>
<dbReference type="PANTHER" id="PTHR10540:SF8">
    <property type="entry name" value="COP9 SIGNALOSOME COMPLEX SUBUNIT 6"/>
    <property type="match status" value="1"/>
</dbReference>
<sequence length="351" mass="39344">MEFVLHPLVPLNISDHYNRAKNHRGEILSDVTIGCIMGTHVGTRVDLQDSFEVLYKDGVIKEDLLTQRSLQVKETFPNYSIIGWYCVASAVTPDIINLHNLLSETTKHELILVVYNDRPNKTEEPLTIYTINDNIAVPSTFNLDMLKPESISMDTISRLLPGENSGAHAQYTHGLEILQDTVRLLNDRITTIIAFLEQFETISAVPQAAGSAMQIDDLDSELHKQRILRRINSTARSLPKESDEHSFHGDSELNIAYLSELNDSAAILALTRLVALREHEREMITNFKIAETEMQRRRQRDALEHRHGDHGRRGGFGGGFGGMDMLGGLGSFFGGMGGMGGMSMFGRNRRR</sequence>
<comment type="caution">
    <text evidence="4">The sequence shown here is derived from an EMBL/GenBank/DDBJ whole genome shotgun (WGS) entry which is preliminary data.</text>
</comment>
<gene>
    <name evidence="4" type="ORF">BLNAU_20735</name>
</gene>
<organism evidence="4 5">
    <name type="scientific">Blattamonas nauphoetae</name>
    <dbReference type="NCBI Taxonomy" id="2049346"/>
    <lineage>
        <taxon>Eukaryota</taxon>
        <taxon>Metamonada</taxon>
        <taxon>Preaxostyla</taxon>
        <taxon>Oxymonadida</taxon>
        <taxon>Blattamonas</taxon>
    </lineage>
</organism>